<dbReference type="Proteomes" id="UP000568839">
    <property type="component" value="Unassembled WGS sequence"/>
</dbReference>
<comment type="caution">
    <text evidence="2">The sequence shown here is derived from an EMBL/GenBank/DDBJ whole genome shotgun (WGS) entry which is preliminary data.</text>
</comment>
<keyword evidence="3" id="KW-1185">Reference proteome</keyword>
<name>A0A841PHS6_9BACL</name>
<dbReference type="AlphaFoldDB" id="A0A841PHS6"/>
<dbReference type="CDD" id="cd04301">
    <property type="entry name" value="NAT_SF"/>
    <property type="match status" value="1"/>
</dbReference>
<reference evidence="2 3" key="1">
    <citation type="submission" date="2020-08" db="EMBL/GenBank/DDBJ databases">
        <title>Genomic Encyclopedia of Type Strains, Phase IV (KMG-IV): sequencing the most valuable type-strain genomes for metagenomic binning, comparative biology and taxonomic classification.</title>
        <authorList>
            <person name="Goeker M."/>
        </authorList>
    </citation>
    <scope>NUCLEOTIDE SEQUENCE [LARGE SCALE GENOMIC DNA]</scope>
    <source>
        <strain evidence="2 3">DSM 21769</strain>
    </source>
</reference>
<protein>
    <submittedName>
        <fullName evidence="2">N-acetylglutamate synthase-like GNAT family acetyltransferase</fullName>
    </submittedName>
</protein>
<keyword evidence="2" id="KW-0808">Transferase</keyword>
<evidence type="ECO:0000313" key="3">
    <source>
        <dbReference type="Proteomes" id="UP000568839"/>
    </source>
</evidence>
<dbReference type="SUPFAM" id="SSF55729">
    <property type="entry name" value="Acyl-CoA N-acyltransferases (Nat)"/>
    <property type="match status" value="1"/>
</dbReference>
<dbReference type="GO" id="GO:0016747">
    <property type="term" value="F:acyltransferase activity, transferring groups other than amino-acyl groups"/>
    <property type="evidence" value="ECO:0007669"/>
    <property type="project" value="InterPro"/>
</dbReference>
<evidence type="ECO:0000259" key="1">
    <source>
        <dbReference type="PROSITE" id="PS51186"/>
    </source>
</evidence>
<gene>
    <name evidence="2" type="ORF">HNR44_000289</name>
</gene>
<dbReference type="InterPro" id="IPR000182">
    <property type="entry name" value="GNAT_dom"/>
</dbReference>
<dbReference type="Gene3D" id="3.40.630.30">
    <property type="match status" value="1"/>
</dbReference>
<accession>A0A841PHS6</accession>
<sequence length="150" mass="17387">MIIRKATMKDNVTLSDLAYKSKAYWGYTDDFMEICKKELIVTKDEIKNNPVYLMERDHKIIAYYSFAFTSDPVQLKALFLDPDYIGHGLGKMIWKDILMKAKELNIIEFTIESDPHAEGFYQRMGAERIGDVPSTAFLHRKLPLMKVCVP</sequence>
<organism evidence="2 3">
    <name type="scientific">Geomicrobium halophilum</name>
    <dbReference type="NCBI Taxonomy" id="549000"/>
    <lineage>
        <taxon>Bacteria</taxon>
        <taxon>Bacillati</taxon>
        <taxon>Bacillota</taxon>
        <taxon>Bacilli</taxon>
        <taxon>Bacillales</taxon>
        <taxon>Geomicrobium</taxon>
    </lineage>
</organism>
<dbReference type="RefSeq" id="WP_184402347.1">
    <property type="nucleotide sequence ID" value="NZ_JACHHJ010000001.1"/>
</dbReference>
<dbReference type="EMBL" id="JACHHJ010000001">
    <property type="protein sequence ID" value="MBB6448340.1"/>
    <property type="molecule type" value="Genomic_DNA"/>
</dbReference>
<evidence type="ECO:0000313" key="2">
    <source>
        <dbReference type="EMBL" id="MBB6448340.1"/>
    </source>
</evidence>
<dbReference type="PROSITE" id="PS51186">
    <property type="entry name" value="GNAT"/>
    <property type="match status" value="1"/>
</dbReference>
<proteinExistence type="predicted"/>
<dbReference type="Pfam" id="PF13673">
    <property type="entry name" value="Acetyltransf_10"/>
    <property type="match status" value="1"/>
</dbReference>
<dbReference type="InterPro" id="IPR016181">
    <property type="entry name" value="Acyl_CoA_acyltransferase"/>
</dbReference>
<feature type="domain" description="N-acetyltransferase" evidence="1">
    <location>
        <begin position="1"/>
        <end position="143"/>
    </location>
</feature>